<comment type="catalytic activity">
    <reaction evidence="2">
        <text>1-(5-phospho-beta-D-ribosyl)-ATP + H2O = 1-(5-phospho-beta-D-ribosyl)-5'-AMP + diphosphate + H(+)</text>
        <dbReference type="Rhea" id="RHEA:22828"/>
        <dbReference type="ChEBI" id="CHEBI:15377"/>
        <dbReference type="ChEBI" id="CHEBI:15378"/>
        <dbReference type="ChEBI" id="CHEBI:33019"/>
        <dbReference type="ChEBI" id="CHEBI:59457"/>
        <dbReference type="ChEBI" id="CHEBI:73183"/>
        <dbReference type="EC" id="3.6.1.31"/>
    </reaction>
</comment>
<dbReference type="InterPro" id="IPR002496">
    <property type="entry name" value="PRib_AMP_CycHydrolase_dom"/>
</dbReference>
<dbReference type="GO" id="GO:0008270">
    <property type="term" value="F:zinc ion binding"/>
    <property type="evidence" value="ECO:0007669"/>
    <property type="project" value="UniProtKB-UniRule"/>
</dbReference>
<keyword evidence="11" id="KW-0862">Zinc</keyword>
<dbReference type="GO" id="GO:0000105">
    <property type="term" value="P:L-histidine biosynthetic process"/>
    <property type="evidence" value="ECO:0007669"/>
    <property type="project" value="UniProtKB-UniRule"/>
</dbReference>
<dbReference type="STRING" id="1122198.SAMN02745729_1155"/>
<keyword evidence="8 11" id="KW-0028">Amino-acid biosynthesis</keyword>
<feature type="binding site" evidence="11">
    <location>
        <position position="96"/>
    </location>
    <ligand>
        <name>Zn(2+)</name>
        <dbReference type="ChEBI" id="CHEBI:29105"/>
        <note>ligand shared between dimeric partners</note>
    </ligand>
</feature>
<feature type="binding site" evidence="11">
    <location>
        <position position="79"/>
    </location>
    <ligand>
        <name>Zn(2+)</name>
        <dbReference type="ChEBI" id="CHEBI:29105"/>
        <note>ligand shared between dimeric partners</note>
    </ligand>
</feature>
<dbReference type="GO" id="GO:0004635">
    <property type="term" value="F:phosphoribosyl-AMP cyclohydrolase activity"/>
    <property type="evidence" value="ECO:0007669"/>
    <property type="project" value="UniProtKB-UniRule"/>
</dbReference>
<evidence type="ECO:0000313" key="13">
    <source>
        <dbReference type="EMBL" id="SEB06462.1"/>
    </source>
</evidence>
<evidence type="ECO:0000259" key="12">
    <source>
        <dbReference type="Pfam" id="PF01502"/>
    </source>
</evidence>
<comment type="pathway">
    <text evidence="3 11">Amino-acid biosynthesis; L-histidine biosynthesis; L-histidine from 5-phospho-alpha-D-ribose 1-diphosphate: step 3/9.</text>
</comment>
<protein>
    <recommendedName>
        <fullName evidence="11">Phosphoribosyl-AMP cyclohydrolase</fullName>
        <shortName evidence="11">PRA-CH</shortName>
        <ecNumber evidence="11">3.5.4.19</ecNumber>
    </recommendedName>
</protein>
<dbReference type="PANTHER" id="PTHR42945">
    <property type="entry name" value="HISTIDINE BIOSYNTHESIS BIFUNCTIONAL PROTEIN"/>
    <property type="match status" value="1"/>
</dbReference>
<evidence type="ECO:0000256" key="7">
    <source>
        <dbReference type="ARBA" id="ARBA00022490"/>
    </source>
</evidence>
<feature type="binding site" evidence="11">
    <location>
        <position position="103"/>
    </location>
    <ligand>
        <name>Zn(2+)</name>
        <dbReference type="ChEBI" id="CHEBI:29105"/>
        <note>ligand shared between dimeric partners</note>
    </ligand>
</feature>
<comment type="subcellular location">
    <subcellularLocation>
        <location evidence="11">Cytoplasm</location>
    </subcellularLocation>
</comment>
<gene>
    <name evidence="11" type="primary">hisI</name>
    <name evidence="13" type="ORF">SAMN02745729_1155</name>
</gene>
<feature type="binding site" evidence="11">
    <location>
        <position position="78"/>
    </location>
    <ligand>
        <name>Mg(2+)</name>
        <dbReference type="ChEBI" id="CHEBI:18420"/>
    </ligand>
</feature>
<dbReference type="Pfam" id="PF01502">
    <property type="entry name" value="PRA-CH"/>
    <property type="match status" value="1"/>
</dbReference>
<keyword evidence="11" id="KW-0479">Metal-binding</keyword>
<reference evidence="14" key="1">
    <citation type="submission" date="2016-10" db="EMBL/GenBank/DDBJ databases">
        <authorList>
            <person name="Varghese N."/>
            <person name="Submissions S."/>
        </authorList>
    </citation>
    <scope>NUCLEOTIDE SEQUENCE [LARGE SCALE GENOMIC DNA]</scope>
    <source>
        <strain evidence="14">DSM 11526</strain>
    </source>
</reference>
<comment type="pathway">
    <text evidence="4">Amino-acid biosynthesis; L-histidine biosynthesis; L-histidine from 5-phospho-alpha-D-ribose 1-diphosphate: step 2/9.</text>
</comment>
<evidence type="ECO:0000313" key="14">
    <source>
        <dbReference type="Proteomes" id="UP000242469"/>
    </source>
</evidence>
<dbReference type="EMBL" id="FNRJ01000015">
    <property type="protein sequence ID" value="SEB06462.1"/>
    <property type="molecule type" value="Genomic_DNA"/>
</dbReference>
<dbReference type="EC" id="3.5.4.19" evidence="11"/>
<accession>A0A1H4GCM6</accession>
<evidence type="ECO:0000256" key="3">
    <source>
        <dbReference type="ARBA" id="ARBA00005169"/>
    </source>
</evidence>
<dbReference type="GO" id="GO:0000287">
    <property type="term" value="F:magnesium ion binding"/>
    <property type="evidence" value="ECO:0007669"/>
    <property type="project" value="UniProtKB-UniRule"/>
</dbReference>
<dbReference type="PANTHER" id="PTHR42945:SF1">
    <property type="entry name" value="HISTIDINE BIOSYNTHESIS BIFUNCTIONAL PROTEIN HIS7"/>
    <property type="match status" value="1"/>
</dbReference>
<feature type="binding site" evidence="11">
    <location>
        <position position="80"/>
    </location>
    <ligand>
        <name>Mg(2+)</name>
        <dbReference type="ChEBI" id="CHEBI:18420"/>
    </ligand>
</feature>
<dbReference type="Proteomes" id="UP000242469">
    <property type="component" value="Unassembled WGS sequence"/>
</dbReference>
<evidence type="ECO:0000256" key="8">
    <source>
        <dbReference type="ARBA" id="ARBA00022605"/>
    </source>
</evidence>
<dbReference type="UniPathway" id="UPA00031">
    <property type="reaction ID" value="UER00008"/>
</dbReference>
<keyword evidence="14" id="KW-1185">Reference proteome</keyword>
<dbReference type="NCBIfam" id="NF000768">
    <property type="entry name" value="PRK00051.1"/>
    <property type="match status" value="1"/>
</dbReference>
<evidence type="ECO:0000256" key="2">
    <source>
        <dbReference type="ARBA" id="ARBA00001460"/>
    </source>
</evidence>
<dbReference type="RefSeq" id="WP_091827463.1">
    <property type="nucleotide sequence ID" value="NZ_FNRJ01000015.1"/>
</dbReference>
<comment type="function">
    <text evidence="11">Catalyzes the hydrolysis of the adenine ring of phosphoribosyl-AMP.</text>
</comment>
<proteinExistence type="inferred from homology"/>
<keyword evidence="10 11" id="KW-0368">Histidine biosynthesis</keyword>
<organism evidence="13 14">
    <name type="scientific">Marinobacterium iners DSM 11526</name>
    <dbReference type="NCBI Taxonomy" id="1122198"/>
    <lineage>
        <taxon>Bacteria</taxon>
        <taxon>Pseudomonadati</taxon>
        <taxon>Pseudomonadota</taxon>
        <taxon>Gammaproteobacteria</taxon>
        <taxon>Oceanospirillales</taxon>
        <taxon>Oceanospirillaceae</taxon>
        <taxon>Marinobacterium</taxon>
    </lineage>
</organism>
<dbReference type="AlphaFoldDB" id="A0A1H4GCM6"/>
<keyword evidence="11" id="KW-0460">Magnesium</keyword>
<dbReference type="HAMAP" id="MF_01021">
    <property type="entry name" value="HisI"/>
    <property type="match status" value="1"/>
</dbReference>
<evidence type="ECO:0000256" key="9">
    <source>
        <dbReference type="ARBA" id="ARBA00022801"/>
    </source>
</evidence>
<dbReference type="SUPFAM" id="SSF141734">
    <property type="entry name" value="HisI-like"/>
    <property type="match status" value="1"/>
</dbReference>
<feature type="binding site" evidence="11">
    <location>
        <position position="82"/>
    </location>
    <ligand>
        <name>Mg(2+)</name>
        <dbReference type="ChEBI" id="CHEBI:18420"/>
    </ligand>
</feature>
<comment type="cofactor">
    <cofactor evidence="11">
        <name>Zn(2+)</name>
        <dbReference type="ChEBI" id="CHEBI:29105"/>
    </cofactor>
    <text evidence="11">Binds 1 zinc ion per subunit.</text>
</comment>
<dbReference type="GO" id="GO:0004636">
    <property type="term" value="F:phosphoribosyl-ATP diphosphatase activity"/>
    <property type="evidence" value="ECO:0007669"/>
    <property type="project" value="UniProtKB-EC"/>
</dbReference>
<dbReference type="OrthoDB" id="9795769at2"/>
<evidence type="ECO:0000256" key="11">
    <source>
        <dbReference type="HAMAP-Rule" id="MF_01021"/>
    </source>
</evidence>
<comment type="cofactor">
    <cofactor evidence="11">
        <name>Mg(2+)</name>
        <dbReference type="ChEBI" id="CHEBI:18420"/>
    </cofactor>
    <text evidence="11">Binds 1 Mg(2+) ion per subunit.</text>
</comment>
<comment type="similarity">
    <text evidence="11">Belongs to the PRA-CH family.</text>
</comment>
<comment type="similarity">
    <text evidence="5">In the C-terminal section; belongs to the PRA-PH family.</text>
</comment>
<evidence type="ECO:0000256" key="4">
    <source>
        <dbReference type="ARBA" id="ARBA00005204"/>
    </source>
</evidence>
<evidence type="ECO:0000256" key="1">
    <source>
        <dbReference type="ARBA" id="ARBA00000024"/>
    </source>
</evidence>
<dbReference type="InterPro" id="IPR026660">
    <property type="entry name" value="PRA-CH"/>
</dbReference>
<evidence type="ECO:0000256" key="6">
    <source>
        <dbReference type="ARBA" id="ARBA00008299"/>
    </source>
</evidence>
<name>A0A1H4GCM6_9GAMM</name>
<sequence>MSADWLEQIKWDEKGLIPAIAQDFRTGRILMVAWMNEEALQLTVSEQRAIYWSRSRNRLWRKGEESGHVQKLHELRLDCDGDVILLSVEQLGDIACHTGRESCFYRVLRNGTEWETVDAVRKDPNQIYTSKGSHDE</sequence>
<dbReference type="InterPro" id="IPR038019">
    <property type="entry name" value="PRib_AMP_CycHydrolase_sf"/>
</dbReference>
<comment type="catalytic activity">
    <reaction evidence="1 11">
        <text>1-(5-phospho-beta-D-ribosyl)-5'-AMP + H2O = 1-(5-phospho-beta-D-ribosyl)-5-[(5-phospho-beta-D-ribosylamino)methylideneamino]imidazole-4-carboxamide</text>
        <dbReference type="Rhea" id="RHEA:20049"/>
        <dbReference type="ChEBI" id="CHEBI:15377"/>
        <dbReference type="ChEBI" id="CHEBI:58435"/>
        <dbReference type="ChEBI" id="CHEBI:59457"/>
        <dbReference type="EC" id="3.5.4.19"/>
    </reaction>
</comment>
<dbReference type="FunFam" id="3.10.20.810:FF:000001">
    <property type="entry name" value="Histidine biosynthesis bifunctional protein HisIE"/>
    <property type="match status" value="1"/>
</dbReference>
<dbReference type="GO" id="GO:0005737">
    <property type="term" value="C:cytoplasm"/>
    <property type="evidence" value="ECO:0007669"/>
    <property type="project" value="UniProtKB-SubCell"/>
</dbReference>
<dbReference type="Gene3D" id="3.10.20.810">
    <property type="entry name" value="Phosphoribosyl-AMP cyclohydrolase"/>
    <property type="match status" value="1"/>
</dbReference>
<keyword evidence="9 11" id="KW-0378">Hydrolase</keyword>
<feature type="domain" description="Phosphoribosyl-AMP cyclohydrolase" evidence="12">
    <location>
        <begin position="31"/>
        <end position="105"/>
    </location>
</feature>
<evidence type="ECO:0000256" key="5">
    <source>
        <dbReference type="ARBA" id="ARBA00007731"/>
    </source>
</evidence>
<comment type="subunit">
    <text evidence="11">Homodimer.</text>
</comment>
<evidence type="ECO:0000256" key="10">
    <source>
        <dbReference type="ARBA" id="ARBA00023102"/>
    </source>
</evidence>
<comment type="similarity">
    <text evidence="6">In the N-terminal section; belongs to the PRA-CH family.</text>
</comment>
<keyword evidence="7 11" id="KW-0963">Cytoplasm</keyword>